<evidence type="ECO:0000313" key="2">
    <source>
        <dbReference type="Proteomes" id="UP001148629"/>
    </source>
</evidence>
<proteinExistence type="predicted"/>
<reference evidence="1" key="1">
    <citation type="submission" date="2022-08" db="EMBL/GenBank/DDBJ databases">
        <title>Genome Sequence of Fusarium decemcellulare.</title>
        <authorList>
            <person name="Buettner E."/>
        </authorList>
    </citation>
    <scope>NUCLEOTIDE SEQUENCE</scope>
    <source>
        <strain evidence="1">Babe19</strain>
    </source>
</reference>
<sequence length="808" mass="88209">MGFKKLTSLATLASLISFTKGAWNHDDYLTSPGPDKIPNPNATGLGWEEAFAQATDFVLQLTLEEKLLLISGTEGPCVGNIAPINRLNFSGLCIQNGPMALEQGTYTSVFPAGLTIAATWDKSIAYQRGTQMGDEFRGKGSHVLLGPVAGPLGRHALGGRNWEGFSPDPYLTGELFTQTISGIQDAGVQACAKHYIGNEQETQRQPTKNAKNKTIESVSSNIDDRTMHELYLWPFQQAVRAGVATVMCSYNRLNQTYGCQNSKILNGLLKDELGFQGYVMSDWGATHSGAYAINAGEDMDMPGLKNWGTRFFEENLINSIKNGSVSMSRLDDMCHRVLAPYFKLKQNEGFPGIDPSFRDTNAVLFTTPDEYSHQFKFGPVANVDVRENHAASIREAAAAGTVLLKNVNNTLPLKSPKRVGVFGNDAGDFTNGMSYWYFNGVGNYEYGVLAAGGGSGSGLFTYVVSPLEAIKQRVVVEGTLLQYVLNNTAITEDNSPYIAALLPSPPDVCLVFLKSWATESEDRTTLNTEWHGDKVVERIASTCPNTVVITHSGGINLMPWSDHPNVTAILAAHLPGQEAGNSIVDVLWGDVNPSGHLPYTIAKDVSDYSFAPITNSSELQNTDDPYAWQADFKEGLLIDYRHFDYYNKTVRYEFGFGLSYTTFSIANVTVKPLFSGSLPAQAPPAQTVPGGNPHLWDILYELQITVNNGGTAAGAAVPQLYLRLPGESGQGTTPNAVLRGFEKVYLEPGESRTVVFDLKRRDISYWDIISQQWTIGTGEIQAHVGFSSRDFQATSLFSPITSDSRIYL</sequence>
<gene>
    <name evidence="1" type="ORF">NM208_g1888</name>
</gene>
<organism evidence="1 2">
    <name type="scientific">Fusarium decemcellulare</name>
    <dbReference type="NCBI Taxonomy" id="57161"/>
    <lineage>
        <taxon>Eukaryota</taxon>
        <taxon>Fungi</taxon>
        <taxon>Dikarya</taxon>
        <taxon>Ascomycota</taxon>
        <taxon>Pezizomycotina</taxon>
        <taxon>Sordariomycetes</taxon>
        <taxon>Hypocreomycetidae</taxon>
        <taxon>Hypocreales</taxon>
        <taxon>Nectriaceae</taxon>
        <taxon>Fusarium</taxon>
        <taxon>Fusarium decemcellulare species complex</taxon>
    </lineage>
</organism>
<accession>A0ACC1SUM3</accession>
<name>A0ACC1SUM3_9HYPO</name>
<protein>
    <submittedName>
        <fullName evidence="1">Uncharacterized protein</fullName>
    </submittedName>
</protein>
<dbReference type="Proteomes" id="UP001148629">
    <property type="component" value="Unassembled WGS sequence"/>
</dbReference>
<keyword evidence="2" id="KW-1185">Reference proteome</keyword>
<comment type="caution">
    <text evidence="1">The sequence shown here is derived from an EMBL/GenBank/DDBJ whole genome shotgun (WGS) entry which is preliminary data.</text>
</comment>
<evidence type="ECO:0000313" key="1">
    <source>
        <dbReference type="EMBL" id="KAJ3546668.1"/>
    </source>
</evidence>
<dbReference type="EMBL" id="JANRMS010000105">
    <property type="protein sequence ID" value="KAJ3546668.1"/>
    <property type="molecule type" value="Genomic_DNA"/>
</dbReference>